<dbReference type="EMBL" id="CM023489">
    <property type="protein sequence ID" value="KAH6922755.1"/>
    <property type="molecule type" value="Genomic_DNA"/>
</dbReference>
<dbReference type="Proteomes" id="UP000821845">
    <property type="component" value="Chromosome 9"/>
</dbReference>
<gene>
    <name evidence="1" type="ORF">HPB50_018795</name>
</gene>
<accession>A0ACB7RK64</accession>
<evidence type="ECO:0000313" key="1">
    <source>
        <dbReference type="EMBL" id="KAH6922755.1"/>
    </source>
</evidence>
<evidence type="ECO:0000313" key="2">
    <source>
        <dbReference type="Proteomes" id="UP000821845"/>
    </source>
</evidence>
<keyword evidence="2" id="KW-1185">Reference proteome</keyword>
<protein>
    <submittedName>
        <fullName evidence="1">Uncharacterized protein</fullName>
    </submittedName>
</protein>
<organism evidence="1 2">
    <name type="scientific">Hyalomma asiaticum</name>
    <name type="common">Tick</name>
    <dbReference type="NCBI Taxonomy" id="266040"/>
    <lineage>
        <taxon>Eukaryota</taxon>
        <taxon>Metazoa</taxon>
        <taxon>Ecdysozoa</taxon>
        <taxon>Arthropoda</taxon>
        <taxon>Chelicerata</taxon>
        <taxon>Arachnida</taxon>
        <taxon>Acari</taxon>
        <taxon>Parasitiformes</taxon>
        <taxon>Ixodida</taxon>
        <taxon>Ixodoidea</taxon>
        <taxon>Ixodidae</taxon>
        <taxon>Hyalomminae</taxon>
        <taxon>Hyalomma</taxon>
    </lineage>
</organism>
<comment type="caution">
    <text evidence="1">The sequence shown here is derived from an EMBL/GenBank/DDBJ whole genome shotgun (WGS) entry which is preliminary data.</text>
</comment>
<sequence length="545" mass="60880">MVKSECWFEVVDRPVIIVPLAWGEENLVELCKVQTLESPVLRKVIGAPVTQAAAVSHVLTPGHRSRTEDLAGLHPRMVCHKRLLLLLSLGAALFLVVVQLLPDLGLPAVRAPPVSSVNSLLAKVSTSDTLRKGEDVIGMQFLTSYTESYNLWTRSPGGMVRKAMEQSNSGFLQASIAKISTTKKALSGITPAGVLRPGVVTSTSISVVRVPAAFRNFVIHQKASVTRPAINRFRPLRLSRMLKVFNRNLEHYPVVPTDKVRRVIVVTYFRAGSTFIGDLLSATPATFYHFEPLHMFSKDARLDGSAAANASGLIGHLLRCDFQRVQHYVRWANERRFLFKRNHFLWALCGGQWQVCFKPEFVSKVCARAPAQVMKVTRLHMSQRSPVKILHLVRDPRGILASRRVLDWCNVSKSCAHQDTLCSELRADLDTFEELQRTFPNSTYRVRYEDVSLDPKKEAVRLFEALGLNYTVYVSNFLKTHTKARKADALDPYSTRRNSSTVASQRPDARSYRSRVVKFARHSSGTTIEVAAAGGRSDGFDASVR</sequence>
<name>A0ACB7RK64_HYAAI</name>
<reference evidence="1" key="1">
    <citation type="submission" date="2020-05" db="EMBL/GenBank/DDBJ databases">
        <title>Large-scale comparative analyses of tick genomes elucidate their genetic diversity and vector capacities.</title>
        <authorList>
            <person name="Jia N."/>
            <person name="Wang J."/>
            <person name="Shi W."/>
            <person name="Du L."/>
            <person name="Sun Y."/>
            <person name="Zhan W."/>
            <person name="Jiang J."/>
            <person name="Wang Q."/>
            <person name="Zhang B."/>
            <person name="Ji P."/>
            <person name="Sakyi L.B."/>
            <person name="Cui X."/>
            <person name="Yuan T."/>
            <person name="Jiang B."/>
            <person name="Yang W."/>
            <person name="Lam T.T.-Y."/>
            <person name="Chang Q."/>
            <person name="Ding S."/>
            <person name="Wang X."/>
            <person name="Zhu J."/>
            <person name="Ruan X."/>
            <person name="Zhao L."/>
            <person name="Wei J."/>
            <person name="Que T."/>
            <person name="Du C."/>
            <person name="Cheng J."/>
            <person name="Dai P."/>
            <person name="Han X."/>
            <person name="Huang E."/>
            <person name="Gao Y."/>
            <person name="Liu J."/>
            <person name="Shao H."/>
            <person name="Ye R."/>
            <person name="Li L."/>
            <person name="Wei W."/>
            <person name="Wang X."/>
            <person name="Wang C."/>
            <person name="Yang T."/>
            <person name="Huo Q."/>
            <person name="Li W."/>
            <person name="Guo W."/>
            <person name="Chen H."/>
            <person name="Zhou L."/>
            <person name="Ni X."/>
            <person name="Tian J."/>
            <person name="Zhou Y."/>
            <person name="Sheng Y."/>
            <person name="Liu T."/>
            <person name="Pan Y."/>
            <person name="Xia L."/>
            <person name="Li J."/>
            <person name="Zhao F."/>
            <person name="Cao W."/>
        </authorList>
    </citation>
    <scope>NUCLEOTIDE SEQUENCE</scope>
    <source>
        <strain evidence="1">Hyas-2018</strain>
    </source>
</reference>
<proteinExistence type="predicted"/>